<dbReference type="AlphaFoldDB" id="A0A5J4UW87"/>
<dbReference type="GO" id="GO:0005930">
    <property type="term" value="C:axoneme"/>
    <property type="evidence" value="ECO:0007669"/>
    <property type="project" value="TreeGrafter"/>
</dbReference>
<dbReference type="Pfam" id="PF13870">
    <property type="entry name" value="CCDC113_CCDC96_CC"/>
    <property type="match status" value="1"/>
</dbReference>
<feature type="coiled-coil region" evidence="4">
    <location>
        <begin position="260"/>
        <end position="380"/>
    </location>
</feature>
<name>A0A5J4UW87_9EUKA</name>
<evidence type="ECO:0000313" key="7">
    <source>
        <dbReference type="EMBL" id="KAA6374131.1"/>
    </source>
</evidence>
<keyword evidence="2 4" id="KW-0175">Coiled coil</keyword>
<feature type="compositionally biased region" description="Low complexity" evidence="5">
    <location>
        <begin position="31"/>
        <end position="43"/>
    </location>
</feature>
<evidence type="ECO:0000313" key="8">
    <source>
        <dbReference type="Proteomes" id="UP000324800"/>
    </source>
</evidence>
<comment type="subcellular location">
    <subcellularLocation>
        <location evidence="1">Cell projection</location>
        <location evidence="1">Cilium</location>
    </subcellularLocation>
</comment>
<dbReference type="GO" id="GO:0036064">
    <property type="term" value="C:ciliary basal body"/>
    <property type="evidence" value="ECO:0007669"/>
    <property type="project" value="TreeGrafter"/>
</dbReference>
<dbReference type="InterPro" id="IPR025254">
    <property type="entry name" value="CCDC113/CCDC96_CC"/>
</dbReference>
<organism evidence="7 8">
    <name type="scientific">Streblomastix strix</name>
    <dbReference type="NCBI Taxonomy" id="222440"/>
    <lineage>
        <taxon>Eukaryota</taxon>
        <taxon>Metamonada</taxon>
        <taxon>Preaxostyla</taxon>
        <taxon>Oxymonadida</taxon>
        <taxon>Streblomastigidae</taxon>
        <taxon>Streblomastix</taxon>
    </lineage>
</organism>
<accession>A0A5J4UW87</accession>
<feature type="compositionally biased region" description="Polar residues" evidence="5">
    <location>
        <begin position="1"/>
        <end position="15"/>
    </location>
</feature>
<dbReference type="GO" id="GO:0060271">
    <property type="term" value="P:cilium assembly"/>
    <property type="evidence" value="ECO:0007669"/>
    <property type="project" value="TreeGrafter"/>
</dbReference>
<evidence type="ECO:0000259" key="6">
    <source>
        <dbReference type="Pfam" id="PF13870"/>
    </source>
</evidence>
<dbReference type="EMBL" id="SNRW01012206">
    <property type="protein sequence ID" value="KAA6374131.1"/>
    <property type="molecule type" value="Genomic_DNA"/>
</dbReference>
<dbReference type="PANTHER" id="PTHR15654">
    <property type="entry name" value="COILED-COIL DOMAIN-CONTAINING PROTEIN 113-RELATED"/>
    <property type="match status" value="1"/>
</dbReference>
<keyword evidence="7" id="KW-0808">Transferase</keyword>
<evidence type="ECO:0000256" key="5">
    <source>
        <dbReference type="SAM" id="MobiDB-lite"/>
    </source>
</evidence>
<feature type="region of interest" description="Disordered" evidence="5">
    <location>
        <begin position="1"/>
        <end position="78"/>
    </location>
</feature>
<protein>
    <submittedName>
        <fullName evidence="7">Putative xylulose kinase</fullName>
    </submittedName>
</protein>
<feature type="region of interest" description="Disordered" evidence="5">
    <location>
        <begin position="400"/>
        <end position="447"/>
    </location>
</feature>
<proteinExistence type="predicted"/>
<evidence type="ECO:0000256" key="4">
    <source>
        <dbReference type="SAM" id="Coils"/>
    </source>
</evidence>
<feature type="compositionally biased region" description="Acidic residues" evidence="5">
    <location>
        <begin position="54"/>
        <end position="72"/>
    </location>
</feature>
<dbReference type="PANTHER" id="PTHR15654:SF1">
    <property type="entry name" value="COILED-COIL DOMAIN-CONTAINING PROTEIN 96"/>
    <property type="match status" value="1"/>
</dbReference>
<dbReference type="InterPro" id="IPR051885">
    <property type="entry name" value="CC_CF"/>
</dbReference>
<evidence type="ECO:0000256" key="3">
    <source>
        <dbReference type="ARBA" id="ARBA00023273"/>
    </source>
</evidence>
<keyword evidence="7" id="KW-0418">Kinase</keyword>
<feature type="compositionally biased region" description="Acidic residues" evidence="5">
    <location>
        <begin position="414"/>
        <end position="439"/>
    </location>
</feature>
<feature type="domain" description="CCDC113/CCDC96 coiled-coil" evidence="6">
    <location>
        <begin position="218"/>
        <end position="387"/>
    </location>
</feature>
<comment type="caution">
    <text evidence="7">The sequence shown here is derived from an EMBL/GenBank/DDBJ whole genome shotgun (WGS) entry which is preliminary data.</text>
</comment>
<evidence type="ECO:0000256" key="1">
    <source>
        <dbReference type="ARBA" id="ARBA00004138"/>
    </source>
</evidence>
<dbReference type="Proteomes" id="UP000324800">
    <property type="component" value="Unassembled WGS sequence"/>
</dbReference>
<dbReference type="OrthoDB" id="10254794at2759"/>
<sequence>MEDSNLNQSGNTEQEITAEGNEDTQNDTQIDLGGTLGDTYDTGIPQDSGREQVEDQGEEEEEEVEEGLDDNDFQNADESLNEGLSMDQLKQYYDQALMEHTKLMADNYDLQRKYLNYLLSNPTEIREEERPEEETKALFYDALKHIEGLREETVALNESANTVLSDVREKVIEKQEALKSAKSHFEEYKLNISGNSRYKQTERPIEDGLITALMEREAKKDEEIQMRRLKNVTLQTALAKYDETHKKASDAKSQRHQIDFEQLKIENQTYNEKIEERTEELQKLRKKINMTVHVLSHFTEKLEFLHAANGELKEKLGELERETASKRDMLANIKLERDRLKVENQHLRQENGLVGNEELLKDFKERRKNLNNQKRKLYIVQQKYAAITGEDVSEYQTKLLGPGGQEGLIAGAPGEEEEEEEDREVEDEELGEALQDEVDAQAKTSGK</sequence>
<keyword evidence="3" id="KW-0966">Cell projection</keyword>
<evidence type="ECO:0000256" key="2">
    <source>
        <dbReference type="ARBA" id="ARBA00023054"/>
    </source>
</evidence>
<dbReference type="GO" id="GO:0016301">
    <property type="term" value="F:kinase activity"/>
    <property type="evidence" value="ECO:0007669"/>
    <property type="project" value="UniProtKB-KW"/>
</dbReference>
<gene>
    <name evidence="7" type="ORF">EZS28_030342</name>
</gene>
<reference evidence="7 8" key="1">
    <citation type="submission" date="2019-03" db="EMBL/GenBank/DDBJ databases">
        <title>Single cell metagenomics reveals metabolic interactions within the superorganism composed of flagellate Streblomastix strix and complex community of Bacteroidetes bacteria on its surface.</title>
        <authorList>
            <person name="Treitli S.C."/>
            <person name="Kolisko M."/>
            <person name="Husnik F."/>
            <person name="Keeling P."/>
            <person name="Hampl V."/>
        </authorList>
    </citation>
    <scope>NUCLEOTIDE SEQUENCE [LARGE SCALE GENOMIC DNA]</scope>
    <source>
        <strain evidence="7">ST1C</strain>
    </source>
</reference>